<accession>A0A7N2L2F6</accession>
<dbReference type="Pfam" id="PF07727">
    <property type="entry name" value="RVT_2"/>
    <property type="match status" value="1"/>
</dbReference>
<feature type="domain" description="Reverse transcriptase Ty1/copia-type" evidence="3">
    <location>
        <begin position="600"/>
        <end position="752"/>
    </location>
</feature>
<dbReference type="Pfam" id="PF25597">
    <property type="entry name" value="SH3_retrovirus"/>
    <property type="match status" value="1"/>
</dbReference>
<dbReference type="AlphaFoldDB" id="A0A7N2L2F6"/>
<evidence type="ECO:0000256" key="2">
    <source>
        <dbReference type="SAM" id="MobiDB-lite"/>
    </source>
</evidence>
<dbReference type="InParanoid" id="A0A7N2L2F6"/>
<evidence type="ECO:0000313" key="7">
    <source>
        <dbReference type="EnsemblPlants" id="QL02p102981:mrna"/>
    </source>
</evidence>
<feature type="region of interest" description="Disordered" evidence="2">
    <location>
        <begin position="195"/>
        <end position="241"/>
    </location>
</feature>
<reference evidence="7" key="2">
    <citation type="submission" date="2021-01" db="UniProtKB">
        <authorList>
            <consortium name="EnsemblPlants"/>
        </authorList>
    </citation>
    <scope>IDENTIFICATION</scope>
</reference>
<dbReference type="CDD" id="cd09272">
    <property type="entry name" value="RNase_HI_RT_Ty1"/>
    <property type="match status" value="1"/>
</dbReference>
<dbReference type="InterPro" id="IPR054722">
    <property type="entry name" value="PolX-like_BBD"/>
</dbReference>
<feature type="compositionally biased region" description="Low complexity" evidence="2">
    <location>
        <begin position="206"/>
        <end position="219"/>
    </location>
</feature>
<feature type="domain" description="GAG-pre-integrase" evidence="4">
    <location>
        <begin position="316"/>
        <end position="378"/>
    </location>
</feature>
<dbReference type="InterPro" id="IPR057670">
    <property type="entry name" value="SH3_retrovirus"/>
</dbReference>
<evidence type="ECO:0008006" key="9">
    <source>
        <dbReference type="Google" id="ProtNLM"/>
    </source>
</evidence>
<dbReference type="Gramene" id="QL02p102981:mrna">
    <property type="protein sequence ID" value="QL02p102981:mrna"/>
    <property type="gene ID" value="QL02p102981"/>
</dbReference>
<keyword evidence="1" id="KW-0645">Protease</keyword>
<dbReference type="SUPFAM" id="SSF56672">
    <property type="entry name" value="DNA/RNA polymerases"/>
    <property type="match status" value="1"/>
</dbReference>
<keyword evidence="1" id="KW-0064">Aspartyl protease</keyword>
<feature type="compositionally biased region" description="Basic residues" evidence="2">
    <location>
        <begin position="220"/>
        <end position="234"/>
    </location>
</feature>
<dbReference type="InterPro" id="IPR013103">
    <property type="entry name" value="RVT_2"/>
</dbReference>
<dbReference type="InterPro" id="IPR025724">
    <property type="entry name" value="GAG-pre-integrase_dom"/>
</dbReference>
<dbReference type="PANTHER" id="PTHR11439">
    <property type="entry name" value="GAG-POL-RELATED RETROTRANSPOSON"/>
    <property type="match status" value="1"/>
</dbReference>
<feature type="domain" description="Retroviral polymerase SH3-like" evidence="6">
    <location>
        <begin position="442"/>
        <end position="493"/>
    </location>
</feature>
<organism evidence="7 8">
    <name type="scientific">Quercus lobata</name>
    <name type="common">Valley oak</name>
    <dbReference type="NCBI Taxonomy" id="97700"/>
    <lineage>
        <taxon>Eukaryota</taxon>
        <taxon>Viridiplantae</taxon>
        <taxon>Streptophyta</taxon>
        <taxon>Embryophyta</taxon>
        <taxon>Tracheophyta</taxon>
        <taxon>Spermatophyta</taxon>
        <taxon>Magnoliopsida</taxon>
        <taxon>eudicotyledons</taxon>
        <taxon>Gunneridae</taxon>
        <taxon>Pentapetalae</taxon>
        <taxon>rosids</taxon>
        <taxon>fabids</taxon>
        <taxon>Fagales</taxon>
        <taxon>Fagaceae</taxon>
        <taxon>Quercus</taxon>
    </lineage>
</organism>
<dbReference type="Pfam" id="PF22936">
    <property type="entry name" value="Pol_BBD"/>
    <property type="match status" value="1"/>
</dbReference>
<evidence type="ECO:0000259" key="6">
    <source>
        <dbReference type="Pfam" id="PF25597"/>
    </source>
</evidence>
<evidence type="ECO:0000313" key="8">
    <source>
        <dbReference type="Proteomes" id="UP000594261"/>
    </source>
</evidence>
<dbReference type="InterPro" id="IPR043502">
    <property type="entry name" value="DNA/RNA_pol_sf"/>
</dbReference>
<dbReference type="Proteomes" id="UP000594261">
    <property type="component" value="Chromosome 2"/>
</dbReference>
<evidence type="ECO:0000256" key="1">
    <source>
        <dbReference type="ARBA" id="ARBA00022750"/>
    </source>
</evidence>
<name>A0A7N2L2F6_QUELO</name>
<protein>
    <recommendedName>
        <fullName evidence="9">Retrovirus-related Pol polyprotein from transposon TNT 1-94</fullName>
    </recommendedName>
</protein>
<dbReference type="Pfam" id="PF13976">
    <property type="entry name" value="gag_pre-integrs"/>
    <property type="match status" value="1"/>
</dbReference>
<evidence type="ECO:0000259" key="5">
    <source>
        <dbReference type="Pfam" id="PF22936"/>
    </source>
</evidence>
<proteinExistence type="predicted"/>
<evidence type="ECO:0000259" key="4">
    <source>
        <dbReference type="Pfam" id="PF13976"/>
    </source>
</evidence>
<sequence>MAEEAGKASGIENGTDFGFWRMQIEDYLYGRKLHLPLLGEKPEAMKVEEWALLDRQVLGVIRLTLSRSVAHNVVKEKTTTDLMKALSGMYEKPSANNKVHLMKKLFNLKMAENASAAQHLNEFNTITNQLSFVEIDFDDEIRALIVLASLLNSWEAMRMTVSNSTGKEKLKYNDIRDLILAEEIRRRDAGETLGSGSALNLETRGRGNNRNSNRGNSNRGRSKSKNSNRNRSKSRSGQQVQCWNCGKAGMGNVRILLPNGSVWLLEKVRHTPNLRRNLISVEQLDDEGHAILFIGGTWKVTKGARVLARGKKTGTLYMTSSPRDTIAVADASTDTSLWHCRLGHMSEKGMKMLLSKGKLPELKSIDFNMCESSILGKQKKASFLKTGRTSKAEKLELVHTDLWEPSLVASLGGSRYYITFIDDSSRKFPWSSDFLRRFEAVKSKLDAKSKICFFIGYGDEKFGYRFWDEQNRKIIRSRNMIFNEQVMYKDRSTVVSDVTEIDQKKSEFVNLDELTEGTVQKRGEEDKENVNSQVDLSTPVAEVCRSSRNIRPPQHYSPTLNYLLLTDGGEPECYDEALQDENSSKWELAMKDEMDSLLGNQTWELTELPVGKKALHNKWVYRIKNEHDGSKRYKARLVVKGFQQKEGIDYTEIFSPVVKMSTIRLVLGMVAAENLHLEQLDVKTAFLHGDLEEDLYMIQPEGFITQGQENLVCKLRNSLYGLKQAPRQWYKKFDSFMHRIGFKKCEADHCCYFAMKDLGAAKQILGMRIIRDKANGTLKLSQSEYMKKVLSRFNMNEAKLVSTPLGSHFKLSKEQSPKTEEKRDHMSKVPYASAIGSLMYAMVYTRPDIAHAVGVVSRFMSRPRKQHWKAVKWILRYLKGSLDTCLCFTGASLKLQGYVNADFASDIDSRKSTTGFVFTLGGTAISWGSNLQKIVTLSTTEVEYVAATEARKEMIWLHGFLDELGKKQKMGIPHSDSQSAIFLAKNSAFHSKSKHIQTKYLFIRYLVEDKLVILKKICGSKNPADMLTKGVTIEKLKLCAASIGLLA</sequence>
<feature type="domain" description="Retrovirus-related Pol polyprotein from transposon TNT 1-94-like beta-barrel" evidence="5">
    <location>
        <begin position="248"/>
        <end position="288"/>
    </location>
</feature>
<keyword evidence="1" id="KW-0378">Hydrolase</keyword>
<dbReference type="PANTHER" id="PTHR11439:SF467">
    <property type="entry name" value="INTEGRASE CATALYTIC DOMAIN-CONTAINING PROTEIN"/>
    <property type="match status" value="1"/>
</dbReference>
<reference evidence="8" key="1">
    <citation type="journal article" date="2016" name="G3 (Bethesda)">
        <title>First Draft Assembly and Annotation of the Genome of a California Endemic Oak Quercus lobata Nee (Fagaceae).</title>
        <authorList>
            <person name="Sork V.L."/>
            <person name="Fitz-Gibbon S.T."/>
            <person name="Puiu D."/>
            <person name="Crepeau M."/>
            <person name="Gugger P.F."/>
            <person name="Sherman R."/>
            <person name="Stevens K."/>
            <person name="Langley C.H."/>
            <person name="Pellegrini M."/>
            <person name="Salzberg S.L."/>
        </authorList>
    </citation>
    <scope>NUCLEOTIDE SEQUENCE [LARGE SCALE GENOMIC DNA]</scope>
    <source>
        <strain evidence="8">cv. SW786</strain>
    </source>
</reference>
<dbReference type="GO" id="GO:0004190">
    <property type="term" value="F:aspartic-type endopeptidase activity"/>
    <property type="evidence" value="ECO:0007669"/>
    <property type="project" value="UniProtKB-KW"/>
</dbReference>
<evidence type="ECO:0000259" key="3">
    <source>
        <dbReference type="Pfam" id="PF07727"/>
    </source>
</evidence>
<keyword evidence="8" id="KW-1185">Reference proteome</keyword>
<dbReference type="Pfam" id="PF14223">
    <property type="entry name" value="Retrotran_gag_2"/>
    <property type="match status" value="1"/>
</dbReference>
<dbReference type="EnsemblPlants" id="QL02p102981:mrna">
    <property type="protein sequence ID" value="QL02p102981:mrna"/>
    <property type="gene ID" value="QL02p102981"/>
</dbReference>